<dbReference type="InterPro" id="IPR052718">
    <property type="entry name" value="NmrA-type_oxidoreductase"/>
</dbReference>
<dbReference type="PANTHER" id="PTHR47129:SF1">
    <property type="entry name" value="NMRA-LIKE DOMAIN-CONTAINING PROTEIN"/>
    <property type="match status" value="1"/>
</dbReference>
<dbReference type="Proteomes" id="UP001500542">
    <property type="component" value="Unassembled WGS sequence"/>
</dbReference>
<protein>
    <submittedName>
        <fullName evidence="2">NAD(P)H-binding protein</fullName>
    </submittedName>
</protein>
<dbReference type="Pfam" id="PF05368">
    <property type="entry name" value="NmrA"/>
    <property type="match status" value="1"/>
</dbReference>
<accession>A0ABN1QVP0</accession>
<reference evidence="2 3" key="1">
    <citation type="journal article" date="2019" name="Int. J. Syst. Evol. Microbiol.">
        <title>The Global Catalogue of Microorganisms (GCM) 10K type strain sequencing project: providing services to taxonomists for standard genome sequencing and annotation.</title>
        <authorList>
            <consortium name="The Broad Institute Genomics Platform"/>
            <consortium name="The Broad Institute Genome Sequencing Center for Infectious Disease"/>
            <person name="Wu L."/>
            <person name="Ma J."/>
        </authorList>
    </citation>
    <scope>NUCLEOTIDE SEQUENCE [LARGE SCALE GENOMIC DNA]</scope>
    <source>
        <strain evidence="2 3">JCM 10977</strain>
    </source>
</reference>
<name>A0ABN1QVP0_9ACTN</name>
<dbReference type="Gene3D" id="3.40.50.720">
    <property type="entry name" value="NAD(P)-binding Rossmann-like Domain"/>
    <property type="match status" value="1"/>
</dbReference>
<evidence type="ECO:0000313" key="2">
    <source>
        <dbReference type="EMBL" id="GAA0948128.1"/>
    </source>
</evidence>
<evidence type="ECO:0000313" key="3">
    <source>
        <dbReference type="Proteomes" id="UP001500542"/>
    </source>
</evidence>
<dbReference type="Gene3D" id="3.90.25.10">
    <property type="entry name" value="UDP-galactose 4-epimerase, domain 1"/>
    <property type="match status" value="1"/>
</dbReference>
<evidence type="ECO:0000259" key="1">
    <source>
        <dbReference type="Pfam" id="PF05368"/>
    </source>
</evidence>
<keyword evidence="3" id="KW-1185">Reference proteome</keyword>
<sequence length="287" mass="29614">MIVVTGGTGQLGSQIVRQLLQRVPADQVGVSVRDVERAGELSALGVRVRRGDYGDPSSLAEAFEGADQVLVVSASDTGPAAIAHHVAAIDAARAAGAGRVVYTSHQAAAADSLFAPMPDHAATEEYLAATGTFTALRNGFYASTVPLLLGQAVQTGELVAPADGPVSWTAHADLAEAAAIVLATPGRFEGATPALTAPDALDLKDVAGLLAELTGRSIHRVVVDDDEWVTGLVGHGVPQAQASMLLGMFRASRRGEFAVTGTDLESLLERPVTPVRVVLEGTLERIS</sequence>
<proteinExistence type="predicted"/>
<comment type="caution">
    <text evidence="2">The sequence shown here is derived from an EMBL/GenBank/DDBJ whole genome shotgun (WGS) entry which is preliminary data.</text>
</comment>
<dbReference type="RefSeq" id="WP_343973478.1">
    <property type="nucleotide sequence ID" value="NZ_BAAAHK010000011.1"/>
</dbReference>
<dbReference type="InterPro" id="IPR008030">
    <property type="entry name" value="NmrA-like"/>
</dbReference>
<dbReference type="PANTHER" id="PTHR47129">
    <property type="entry name" value="QUINONE OXIDOREDUCTASE 2"/>
    <property type="match status" value="1"/>
</dbReference>
<dbReference type="InterPro" id="IPR036291">
    <property type="entry name" value="NAD(P)-bd_dom_sf"/>
</dbReference>
<organism evidence="2 3">
    <name type="scientific">Kribbella koreensis</name>
    <dbReference type="NCBI Taxonomy" id="57909"/>
    <lineage>
        <taxon>Bacteria</taxon>
        <taxon>Bacillati</taxon>
        <taxon>Actinomycetota</taxon>
        <taxon>Actinomycetes</taxon>
        <taxon>Propionibacteriales</taxon>
        <taxon>Kribbellaceae</taxon>
        <taxon>Kribbella</taxon>
    </lineage>
</organism>
<feature type="domain" description="NmrA-like" evidence="1">
    <location>
        <begin position="2"/>
        <end position="251"/>
    </location>
</feature>
<gene>
    <name evidence="2" type="ORF">GCM10009554_45420</name>
</gene>
<dbReference type="EMBL" id="BAAAHK010000011">
    <property type="protein sequence ID" value="GAA0948128.1"/>
    <property type="molecule type" value="Genomic_DNA"/>
</dbReference>
<dbReference type="SUPFAM" id="SSF51735">
    <property type="entry name" value="NAD(P)-binding Rossmann-fold domains"/>
    <property type="match status" value="1"/>
</dbReference>